<dbReference type="Pfam" id="PF18082">
    <property type="entry name" value="NAT_N"/>
    <property type="match status" value="1"/>
</dbReference>
<dbReference type="PANTHER" id="PTHR30575:SF0">
    <property type="entry name" value="XAA-ARG DIPEPTIDASE"/>
    <property type="match status" value="1"/>
</dbReference>
<protein>
    <submittedName>
        <fullName evidence="3">Peptidase M20</fullName>
    </submittedName>
</protein>
<dbReference type="InterPro" id="IPR017439">
    <property type="entry name" value="Amidohydrolase"/>
</dbReference>
<dbReference type="Gene3D" id="3.40.630.120">
    <property type="match status" value="1"/>
</dbReference>
<feature type="domain" description="GNAT-like C-terminal" evidence="2">
    <location>
        <begin position="120"/>
        <end position="264"/>
    </location>
</feature>
<dbReference type="Pfam" id="PF18164">
    <property type="entry name" value="GNAT_C"/>
    <property type="match status" value="1"/>
</dbReference>
<evidence type="ECO:0000259" key="1">
    <source>
        <dbReference type="Pfam" id="PF18082"/>
    </source>
</evidence>
<dbReference type="GO" id="GO:0046657">
    <property type="term" value="P:folic acid catabolic process"/>
    <property type="evidence" value="ECO:0007669"/>
    <property type="project" value="TreeGrafter"/>
</dbReference>
<dbReference type="NCBIfam" id="TIGR01891">
    <property type="entry name" value="amidohydrolases"/>
    <property type="match status" value="1"/>
</dbReference>
<dbReference type="Gene3D" id="3.30.70.360">
    <property type="match status" value="1"/>
</dbReference>
<dbReference type="AlphaFoldDB" id="A0A2N5NJA5"/>
<dbReference type="GO" id="GO:0016805">
    <property type="term" value="F:dipeptidase activity"/>
    <property type="evidence" value="ECO:0007669"/>
    <property type="project" value="TreeGrafter"/>
</dbReference>
<dbReference type="InterPro" id="IPR052030">
    <property type="entry name" value="Peptidase_M20/M20A_hydrolases"/>
</dbReference>
<evidence type="ECO:0000313" key="3">
    <source>
        <dbReference type="EMBL" id="PLT55902.1"/>
    </source>
</evidence>
<comment type="caution">
    <text evidence="3">The sequence shown here is derived from an EMBL/GenBank/DDBJ whole genome shotgun (WGS) entry which is preliminary data.</text>
</comment>
<dbReference type="PANTHER" id="PTHR30575">
    <property type="entry name" value="PEPTIDASE M20"/>
    <property type="match status" value="1"/>
</dbReference>
<dbReference type="SUPFAM" id="SSF53187">
    <property type="entry name" value="Zn-dependent exopeptidases"/>
    <property type="match status" value="1"/>
</dbReference>
<dbReference type="GO" id="GO:0005737">
    <property type="term" value="C:cytoplasm"/>
    <property type="evidence" value="ECO:0007669"/>
    <property type="project" value="TreeGrafter"/>
</dbReference>
<dbReference type="InterPro" id="IPR041644">
    <property type="entry name" value="GNAT_C"/>
</dbReference>
<dbReference type="Pfam" id="PF01546">
    <property type="entry name" value="Peptidase_M20"/>
    <property type="match status" value="1"/>
</dbReference>
<accession>A0A2N5NJA5</accession>
<evidence type="ECO:0000259" key="2">
    <source>
        <dbReference type="Pfam" id="PF18164"/>
    </source>
</evidence>
<dbReference type="SUPFAM" id="SSF55031">
    <property type="entry name" value="Bacterial exopeptidase dimerisation domain"/>
    <property type="match status" value="1"/>
</dbReference>
<feature type="domain" description="N-acyltransferase N-terminal" evidence="1">
    <location>
        <begin position="1"/>
        <end position="118"/>
    </location>
</feature>
<sequence>MKLLEFWEEISLMPDAVRQLEKLEITEGEYEKLRELFLRDVNLFYEAVKKREDFRLVFLYCFSKMACEVYDRYCEQGISRRVYRDTFYDLTLWCENCYKAYGEYGIAQYDWFCRHLDMSLFRLGRLEFERIPSLWDIQTDEISVHKGDPVISVHIPQGEKLELDACLDSFRQAEQFWKEKQVYLCHSWLLYPGLKEIMKPGSNILQFQTLFHIVAVDFEGREAEERIFGELETDPRNYAEDTSLQRAARKYLLSGEKLGSGLGVWTGEEKDANTADHIHTWIQEHTEELVNTADYIFRHPELSKEEVVSSACLSDYLEEKGFRITKGIAGLQTAFVAEWGTGKPILGFLAEYDALPGLGQKPVCTYQPLKTPGHGCGHNLLGTACAGAACALKEAMETSDLPGTIRVYGCPAEEIILGKIQMNQAGVFDDLDAAITWHPFDRNRVSYDIWQAQDMKNYKFYGVKAHASKHPELGRSALDAAELMNVGVNYLREHVADDVRMHYTYTNTDGPANIVPDFASTNYFIRSSKRSRTEDASRRVDDCAKGAALMTETRVEIELVTSNQEMKVNRPLAEVFYQAMEQTNLPEYTEEELRFAESLTKEAGLVNDGNYFGGLEPLEDQPVLLAIGTDVSEVSHTVPTVMLSAATMCKGTPLHHWSAAAQSGMSIGQKGMLYVTECMAKGALRLIEEPELLTEAWRVHQE</sequence>
<dbReference type="Proteomes" id="UP000234849">
    <property type="component" value="Unassembled WGS sequence"/>
</dbReference>
<evidence type="ECO:0000313" key="4">
    <source>
        <dbReference type="Proteomes" id="UP000234849"/>
    </source>
</evidence>
<dbReference type="GO" id="GO:0071713">
    <property type="term" value="F:para-aminobenzoyl-glutamate hydrolase activity"/>
    <property type="evidence" value="ECO:0007669"/>
    <property type="project" value="TreeGrafter"/>
</dbReference>
<organism evidence="3 4">
    <name type="scientific">Mediterraneibacter gnavus</name>
    <name type="common">Ruminococcus gnavus</name>
    <dbReference type="NCBI Taxonomy" id="33038"/>
    <lineage>
        <taxon>Bacteria</taxon>
        <taxon>Bacillati</taxon>
        <taxon>Bacillota</taxon>
        <taxon>Clostridia</taxon>
        <taxon>Lachnospirales</taxon>
        <taxon>Lachnospiraceae</taxon>
        <taxon>Mediterraneibacter</taxon>
    </lineage>
</organism>
<dbReference type="Gene3D" id="3.40.630.10">
    <property type="entry name" value="Zn peptidases"/>
    <property type="match status" value="1"/>
</dbReference>
<dbReference type="InterPro" id="IPR041273">
    <property type="entry name" value="NAT_N"/>
</dbReference>
<dbReference type="RefSeq" id="WP_101879523.1">
    <property type="nucleotide sequence ID" value="NZ_NIHM01000007.1"/>
</dbReference>
<proteinExistence type="predicted"/>
<reference evidence="3 4" key="1">
    <citation type="journal article" date="2017" name="Genome Med.">
        <title>A novel Ruminococcus gnavus clade enriched in inflammatory bowel disease patients.</title>
        <authorList>
            <person name="Hall A.B."/>
            <person name="Yassour M."/>
            <person name="Sauk J."/>
            <person name="Garner A."/>
            <person name="Jiang X."/>
            <person name="Arthur T."/>
            <person name="Lagoudas G.K."/>
            <person name="Vatanen T."/>
            <person name="Fornelos N."/>
            <person name="Wilson R."/>
            <person name="Bertha M."/>
            <person name="Cohen M."/>
            <person name="Garber J."/>
            <person name="Khalili H."/>
            <person name="Gevers D."/>
            <person name="Ananthakrishnan A.N."/>
            <person name="Kugathasan S."/>
            <person name="Lander E.S."/>
            <person name="Blainey P."/>
            <person name="Vlamakis H."/>
            <person name="Xavier R.J."/>
            <person name="Huttenhower C."/>
        </authorList>
    </citation>
    <scope>NUCLEOTIDE SEQUENCE [LARGE SCALE GENOMIC DNA]</scope>
    <source>
        <strain evidence="3 4">RJX1118</strain>
    </source>
</reference>
<name>A0A2N5NJA5_MEDGN</name>
<gene>
    <name evidence="3" type="ORF">CDL18_06925</name>
</gene>
<dbReference type="EMBL" id="NIHM01000007">
    <property type="protein sequence ID" value="PLT55902.1"/>
    <property type="molecule type" value="Genomic_DNA"/>
</dbReference>
<dbReference type="InterPro" id="IPR002933">
    <property type="entry name" value="Peptidase_M20"/>
</dbReference>
<dbReference type="InterPro" id="IPR036264">
    <property type="entry name" value="Bact_exopeptidase_dim_dom"/>
</dbReference>